<dbReference type="Proteomes" id="UP001324115">
    <property type="component" value="Unassembled WGS sequence"/>
</dbReference>
<dbReference type="EMBL" id="JAXUIC010000003">
    <property type="protein sequence ID" value="KAK4596411.1"/>
    <property type="molecule type" value="Genomic_DNA"/>
</dbReference>
<protein>
    <submittedName>
        <fullName evidence="1">Uncharacterized protein</fullName>
    </submittedName>
</protein>
<accession>A0AAN7J3E1</accession>
<sequence>MKDAYVIGRLEFIGIIEEINLDDRLTKIRKIRLLLEENKYVQTKLWGKTALLIDDDFYIITRDPFIVIVTSTIVKAYKEEGGLVYNLQIYERGKDFMSSVFMDKNTSRWLLKSIEDVVLKRNQKQFVTTREGDADYKNPILLGII</sequence>
<reference evidence="1 2" key="1">
    <citation type="journal article" date="2023" name="G3 (Bethesda)">
        <title>A haplotype-resolved chromosome-scale genome for Quercus rubra L. provides insights into the genetics of adaptive traits for red oak species.</title>
        <authorList>
            <person name="Kapoor B."/>
            <person name="Jenkins J."/>
            <person name="Schmutz J."/>
            <person name="Zhebentyayeva T."/>
            <person name="Kuelheim C."/>
            <person name="Coggeshall M."/>
            <person name="Heim C."/>
            <person name="Lasky J.R."/>
            <person name="Leites L."/>
            <person name="Islam-Faridi N."/>
            <person name="Romero-Severson J."/>
            <person name="DeLeo V.L."/>
            <person name="Lucas S.M."/>
            <person name="Lazic D."/>
            <person name="Gailing O."/>
            <person name="Carlson J."/>
            <person name="Staton M."/>
        </authorList>
    </citation>
    <scope>NUCLEOTIDE SEQUENCE [LARGE SCALE GENOMIC DNA]</scope>
    <source>
        <strain evidence="1">Pseudo-F2</strain>
    </source>
</reference>
<dbReference type="InterPro" id="IPR012340">
    <property type="entry name" value="NA-bd_OB-fold"/>
</dbReference>
<gene>
    <name evidence="1" type="ORF">RGQ29_014443</name>
</gene>
<dbReference type="SUPFAM" id="SSF50249">
    <property type="entry name" value="Nucleic acid-binding proteins"/>
    <property type="match status" value="1"/>
</dbReference>
<dbReference type="AlphaFoldDB" id="A0AAN7J3E1"/>
<keyword evidence="2" id="KW-1185">Reference proteome</keyword>
<proteinExistence type="predicted"/>
<organism evidence="1 2">
    <name type="scientific">Quercus rubra</name>
    <name type="common">Northern red oak</name>
    <name type="synonym">Quercus borealis</name>
    <dbReference type="NCBI Taxonomy" id="3512"/>
    <lineage>
        <taxon>Eukaryota</taxon>
        <taxon>Viridiplantae</taxon>
        <taxon>Streptophyta</taxon>
        <taxon>Embryophyta</taxon>
        <taxon>Tracheophyta</taxon>
        <taxon>Spermatophyta</taxon>
        <taxon>Magnoliopsida</taxon>
        <taxon>eudicotyledons</taxon>
        <taxon>Gunneridae</taxon>
        <taxon>Pentapetalae</taxon>
        <taxon>rosids</taxon>
        <taxon>fabids</taxon>
        <taxon>Fagales</taxon>
        <taxon>Fagaceae</taxon>
        <taxon>Quercus</taxon>
    </lineage>
</organism>
<evidence type="ECO:0000313" key="2">
    <source>
        <dbReference type="Proteomes" id="UP001324115"/>
    </source>
</evidence>
<name>A0AAN7J3E1_QUERU</name>
<dbReference type="Gene3D" id="2.40.50.140">
    <property type="entry name" value="Nucleic acid-binding proteins"/>
    <property type="match status" value="1"/>
</dbReference>
<comment type="caution">
    <text evidence="1">The sequence shown here is derived from an EMBL/GenBank/DDBJ whole genome shotgun (WGS) entry which is preliminary data.</text>
</comment>
<evidence type="ECO:0000313" key="1">
    <source>
        <dbReference type="EMBL" id="KAK4596411.1"/>
    </source>
</evidence>